<protein>
    <submittedName>
        <fullName evidence="2">Calexcitin-2</fullName>
    </submittedName>
</protein>
<name>A0A6J1SPY9_FRAOC</name>
<dbReference type="PROSITE" id="PS50222">
    <property type="entry name" value="EF_HAND_2"/>
    <property type="match status" value="1"/>
</dbReference>
<keyword evidence="1" id="KW-1185">Reference proteome</keyword>
<organism evidence="1 2">
    <name type="scientific">Frankliniella occidentalis</name>
    <name type="common">Western flower thrips</name>
    <name type="synonym">Euthrips occidentalis</name>
    <dbReference type="NCBI Taxonomy" id="133901"/>
    <lineage>
        <taxon>Eukaryota</taxon>
        <taxon>Metazoa</taxon>
        <taxon>Ecdysozoa</taxon>
        <taxon>Arthropoda</taxon>
        <taxon>Hexapoda</taxon>
        <taxon>Insecta</taxon>
        <taxon>Pterygota</taxon>
        <taxon>Neoptera</taxon>
        <taxon>Paraneoptera</taxon>
        <taxon>Thysanoptera</taxon>
        <taxon>Terebrantia</taxon>
        <taxon>Thripoidea</taxon>
        <taxon>Thripidae</taxon>
        <taxon>Frankliniella</taxon>
    </lineage>
</organism>
<dbReference type="GO" id="GO:0005509">
    <property type="term" value="F:calcium ion binding"/>
    <property type="evidence" value="ECO:0007669"/>
    <property type="project" value="InterPro"/>
</dbReference>
<gene>
    <name evidence="2" type="primary">LOC113209832</name>
</gene>
<dbReference type="InterPro" id="IPR002048">
    <property type="entry name" value="EF_hand_dom"/>
</dbReference>
<dbReference type="PROSITE" id="PS00018">
    <property type="entry name" value="EF_HAND_1"/>
    <property type="match status" value="3"/>
</dbReference>
<dbReference type="AlphaFoldDB" id="A0A6J1SPY9"/>
<dbReference type="Gene3D" id="1.10.238.10">
    <property type="entry name" value="EF-hand"/>
    <property type="match status" value="1"/>
</dbReference>
<evidence type="ECO:0000313" key="2">
    <source>
        <dbReference type="RefSeq" id="XP_052125267.1"/>
    </source>
</evidence>
<reference evidence="2" key="1">
    <citation type="journal article" date="2018" name="Proc. Natl. Acad. Sci. U.S.A.">
        <title>Phylogenomics and the evolution of hemipteroid insects.</title>
        <authorList>
            <person name="Johnson K.P."/>
            <person name="Dietrich C.H."/>
            <person name="Friedrich F."/>
            <person name="Beutel R.G."/>
            <person name="Wipfler B."/>
            <person name="Peters R.S."/>
            <person name="Allen J.M."/>
            <person name="Petersen M."/>
            <person name="Donath A."/>
            <person name="Walden K.K."/>
            <person name="Kozlov A.M."/>
            <person name="Podsiadlowski L."/>
            <person name="Mayer C."/>
            <person name="Meusemann K."/>
            <person name="Vasilikopoulos A."/>
            <person name="Waterhouse R.M."/>
            <person name="Cameron S.L."/>
            <person name="Weirauch C."/>
            <person name="Swanson D.R."/>
            <person name="Percy D.M."/>
            <person name="Hardy N.B."/>
            <person name="Terry I."/>
            <person name="Liu S."/>
            <person name="Zhou X."/>
            <person name="Misof B."/>
            <person name="Robertson H.M."/>
            <person name="Yoshizawa K."/>
        </authorList>
    </citation>
    <scope>NUCLEOTIDE SEQUENCE</scope>
    <source>
        <tissue evidence="2">Whole organism</tissue>
    </source>
</reference>
<proteinExistence type="predicted"/>
<evidence type="ECO:0000313" key="1">
    <source>
        <dbReference type="Proteomes" id="UP000504606"/>
    </source>
</evidence>
<dbReference type="CTD" id="6342"/>
<dbReference type="SUPFAM" id="SSF47473">
    <property type="entry name" value="EF-hand"/>
    <property type="match status" value="1"/>
</dbReference>
<reference evidence="2" key="2">
    <citation type="submission" date="2025-08" db="UniProtKB">
        <authorList>
            <consortium name="RefSeq"/>
        </authorList>
    </citation>
    <scope>IDENTIFICATION</scope>
    <source>
        <tissue evidence="2">Whole organism</tissue>
    </source>
</reference>
<dbReference type="GeneID" id="113209832"/>
<dbReference type="InterPro" id="IPR018247">
    <property type="entry name" value="EF_Hand_1_Ca_BS"/>
</dbReference>
<dbReference type="OrthoDB" id="9974725at2759"/>
<sequence length="187" mass="21531">MASISDFRKKKLLYIFNVFFDVNRSGTIEKKDFEIAVERICEVRNWPSGTPEAARTKDILMSVWEGLRTRADSNQDGQVSHEEWIAMWDDYAQNAEQPADWHRRYMEFMFDVEDTSGDGSIDVEEFTQVCTCFGATKAECEQAFQRFSQNNSVLVTKDVFAELWKEYFVSEDPSAGGNCIFGKPIIV</sequence>
<accession>A0A6J1SPY9</accession>
<dbReference type="RefSeq" id="XP_052125267.1">
    <property type="nucleotide sequence ID" value="XM_052269307.1"/>
</dbReference>
<dbReference type="KEGG" id="foc:113209832"/>
<dbReference type="Proteomes" id="UP000504606">
    <property type="component" value="Unplaced"/>
</dbReference>
<dbReference type="InterPro" id="IPR011992">
    <property type="entry name" value="EF-hand-dom_pair"/>
</dbReference>
<dbReference type="Pfam" id="PF13202">
    <property type="entry name" value="EF-hand_5"/>
    <property type="match status" value="3"/>
</dbReference>